<dbReference type="Proteomes" id="UP001152798">
    <property type="component" value="Chromosome 4"/>
</dbReference>
<feature type="compositionally biased region" description="Low complexity" evidence="5">
    <location>
        <begin position="61"/>
        <end position="70"/>
    </location>
</feature>
<dbReference type="OrthoDB" id="285729at2759"/>
<organism evidence="6 7">
    <name type="scientific">Nezara viridula</name>
    <name type="common">Southern green stink bug</name>
    <name type="synonym">Cimex viridulus</name>
    <dbReference type="NCBI Taxonomy" id="85310"/>
    <lineage>
        <taxon>Eukaryota</taxon>
        <taxon>Metazoa</taxon>
        <taxon>Ecdysozoa</taxon>
        <taxon>Arthropoda</taxon>
        <taxon>Hexapoda</taxon>
        <taxon>Insecta</taxon>
        <taxon>Pterygota</taxon>
        <taxon>Neoptera</taxon>
        <taxon>Paraneoptera</taxon>
        <taxon>Hemiptera</taxon>
        <taxon>Heteroptera</taxon>
        <taxon>Panheteroptera</taxon>
        <taxon>Pentatomomorpha</taxon>
        <taxon>Pentatomoidea</taxon>
        <taxon>Pentatomidae</taxon>
        <taxon>Pentatominae</taxon>
        <taxon>Nezara</taxon>
    </lineage>
</organism>
<dbReference type="InterPro" id="IPR019002">
    <property type="entry name" value="Ribosome_biogenesis_Nop16"/>
</dbReference>
<keyword evidence="4" id="KW-0539">Nucleus</keyword>
<sequence length="172" mass="20754">MTKLRKQRKRKVYKYDVNRKRLRKKMNRLPNIQCDQLKTEWDKKKSTRTNLEQMGLVYDPNKSIKIPSNKPKSKKTEPETSVIPEKTHVVRDLESEAKAPRERNFKLPKNQVDWLCKCLDKYDDDYEAMAKDRKLNIFQYTKNQLRSKIKVFKSIPEQYEEYISKKQQNVVV</sequence>
<evidence type="ECO:0000313" key="7">
    <source>
        <dbReference type="Proteomes" id="UP001152798"/>
    </source>
</evidence>
<evidence type="ECO:0000256" key="5">
    <source>
        <dbReference type="SAM" id="MobiDB-lite"/>
    </source>
</evidence>
<dbReference type="EMBL" id="OV725080">
    <property type="protein sequence ID" value="CAH1399015.1"/>
    <property type="molecule type" value="Genomic_DNA"/>
</dbReference>
<name>A0A9P0HB68_NEZVI</name>
<accession>A0A9P0HB68</accession>
<feature type="region of interest" description="Disordered" evidence="5">
    <location>
        <begin position="61"/>
        <end position="84"/>
    </location>
</feature>
<gene>
    <name evidence="6" type="ORF">NEZAVI_LOCUS8558</name>
</gene>
<comment type="subcellular location">
    <subcellularLocation>
        <location evidence="1">Nucleus</location>
        <location evidence="1">Nucleolus</location>
    </subcellularLocation>
</comment>
<evidence type="ECO:0000256" key="3">
    <source>
        <dbReference type="ARBA" id="ARBA00015522"/>
    </source>
</evidence>
<evidence type="ECO:0000256" key="4">
    <source>
        <dbReference type="ARBA" id="ARBA00023242"/>
    </source>
</evidence>
<dbReference type="GO" id="GO:0005730">
    <property type="term" value="C:nucleolus"/>
    <property type="evidence" value="ECO:0007669"/>
    <property type="project" value="UniProtKB-SubCell"/>
</dbReference>
<keyword evidence="7" id="KW-1185">Reference proteome</keyword>
<dbReference type="Pfam" id="PF09420">
    <property type="entry name" value="Nop16"/>
    <property type="match status" value="1"/>
</dbReference>
<dbReference type="AlphaFoldDB" id="A0A9P0HB68"/>
<evidence type="ECO:0000313" key="6">
    <source>
        <dbReference type="EMBL" id="CAH1399015.1"/>
    </source>
</evidence>
<dbReference type="GO" id="GO:0042273">
    <property type="term" value="P:ribosomal large subunit biogenesis"/>
    <property type="evidence" value="ECO:0007669"/>
    <property type="project" value="TreeGrafter"/>
</dbReference>
<dbReference type="PANTHER" id="PTHR13243:SF1">
    <property type="entry name" value="NUCLEOLAR PROTEIN 16"/>
    <property type="match status" value="1"/>
</dbReference>
<comment type="similarity">
    <text evidence="2">Belongs to the NOP16 family.</text>
</comment>
<dbReference type="PANTHER" id="PTHR13243">
    <property type="entry name" value="HSPC111 PROTEIN-RELATED"/>
    <property type="match status" value="1"/>
</dbReference>
<proteinExistence type="inferred from homology"/>
<protein>
    <recommendedName>
        <fullName evidence="3">Nucleolar protein 16</fullName>
    </recommendedName>
</protein>
<reference evidence="6" key="1">
    <citation type="submission" date="2022-01" db="EMBL/GenBank/DDBJ databases">
        <authorList>
            <person name="King R."/>
        </authorList>
    </citation>
    <scope>NUCLEOTIDE SEQUENCE</scope>
</reference>
<evidence type="ECO:0000256" key="1">
    <source>
        <dbReference type="ARBA" id="ARBA00004604"/>
    </source>
</evidence>
<evidence type="ECO:0000256" key="2">
    <source>
        <dbReference type="ARBA" id="ARBA00008479"/>
    </source>
</evidence>